<dbReference type="Proteomes" id="UP000813463">
    <property type="component" value="Chromosome 4"/>
</dbReference>
<dbReference type="InterPro" id="IPR036691">
    <property type="entry name" value="Endo/exonu/phosph_ase_sf"/>
</dbReference>
<name>A0ABM3RT03_SPIOL</name>
<protein>
    <recommendedName>
        <fullName evidence="1">Endonuclease/exonuclease/phosphatase domain-containing protein</fullName>
    </recommendedName>
</protein>
<organism evidence="2 3">
    <name type="scientific">Spinacia oleracea</name>
    <name type="common">Spinach</name>
    <dbReference type="NCBI Taxonomy" id="3562"/>
    <lineage>
        <taxon>Eukaryota</taxon>
        <taxon>Viridiplantae</taxon>
        <taxon>Streptophyta</taxon>
        <taxon>Embryophyta</taxon>
        <taxon>Tracheophyta</taxon>
        <taxon>Spermatophyta</taxon>
        <taxon>Magnoliopsida</taxon>
        <taxon>eudicotyledons</taxon>
        <taxon>Gunneridae</taxon>
        <taxon>Pentapetalae</taxon>
        <taxon>Caryophyllales</taxon>
        <taxon>Chenopodiaceae</taxon>
        <taxon>Chenopodioideae</taxon>
        <taxon>Anserineae</taxon>
        <taxon>Spinacia</taxon>
    </lineage>
</organism>
<dbReference type="Pfam" id="PF03372">
    <property type="entry name" value="Exo_endo_phos"/>
    <property type="match status" value="1"/>
</dbReference>
<evidence type="ECO:0000313" key="2">
    <source>
        <dbReference type="Proteomes" id="UP000813463"/>
    </source>
</evidence>
<dbReference type="PANTHER" id="PTHR35218">
    <property type="entry name" value="RNASE H DOMAIN-CONTAINING PROTEIN"/>
    <property type="match status" value="1"/>
</dbReference>
<dbReference type="Gene3D" id="3.60.10.10">
    <property type="entry name" value="Endonuclease/exonuclease/phosphatase"/>
    <property type="match status" value="1"/>
</dbReference>
<feature type="domain" description="Endonuclease/exonuclease/phosphatase" evidence="1">
    <location>
        <begin position="13"/>
        <end position="119"/>
    </location>
</feature>
<accession>A0ABM3RT03</accession>
<reference evidence="2" key="1">
    <citation type="journal article" date="2021" name="Nat. Commun.">
        <title>Genomic analyses provide insights into spinach domestication and the genetic basis of agronomic traits.</title>
        <authorList>
            <person name="Cai X."/>
            <person name="Sun X."/>
            <person name="Xu C."/>
            <person name="Sun H."/>
            <person name="Wang X."/>
            <person name="Ge C."/>
            <person name="Zhang Z."/>
            <person name="Wang Q."/>
            <person name="Fei Z."/>
            <person name="Jiao C."/>
            <person name="Wang Q."/>
        </authorList>
    </citation>
    <scope>NUCLEOTIDE SEQUENCE [LARGE SCALE GENOMIC DNA]</scope>
    <source>
        <strain evidence="2">cv. Varoflay</strain>
    </source>
</reference>
<dbReference type="InterPro" id="IPR005135">
    <property type="entry name" value="Endo/exonuclease/phosphatase"/>
</dbReference>
<gene>
    <name evidence="3" type="primary">LOC130472189</name>
</gene>
<dbReference type="SUPFAM" id="SSF56219">
    <property type="entry name" value="DNase I-like"/>
    <property type="match status" value="1"/>
</dbReference>
<dbReference type="PANTHER" id="PTHR35218:SF9">
    <property type="entry name" value="ENDONUCLEASE_EXONUCLEASE_PHOSPHATASE DOMAIN-CONTAINING PROTEIN"/>
    <property type="match status" value="1"/>
</dbReference>
<reference evidence="3" key="2">
    <citation type="submission" date="2025-08" db="UniProtKB">
        <authorList>
            <consortium name="RefSeq"/>
        </authorList>
    </citation>
    <scope>IDENTIFICATION</scope>
    <source>
        <tissue evidence="3">Leaf</tissue>
    </source>
</reference>
<dbReference type="GeneID" id="130472189"/>
<proteinExistence type="predicted"/>
<evidence type="ECO:0000313" key="3">
    <source>
        <dbReference type="RefSeq" id="XP_056698660.1"/>
    </source>
</evidence>
<dbReference type="RefSeq" id="XP_056698660.1">
    <property type="nucleotide sequence ID" value="XM_056842682.1"/>
</dbReference>
<sequence>MDIKRVGDTPWYFTAVYASPDPMKRRELWDELKEFASTHNKPWLIAGDFNDTRFPSERNKSCNETNRRSARFNAWIDDMQLIEVEFSGAAHTWSRGVTPETRQSGRLDRALCNGEWGVRFETAKGLLKLEAKLRKELDEVMEKEEILWYQKARVEWLKNGDRNTSFFHLSTVIKQWRNKVVAIRDANDSWIFDKELVKAHFVNFFTKLFTEESYPHHSVIPNDIFQELPVRE</sequence>
<keyword evidence="2" id="KW-1185">Reference proteome</keyword>
<evidence type="ECO:0000259" key="1">
    <source>
        <dbReference type="Pfam" id="PF03372"/>
    </source>
</evidence>